<dbReference type="EMBL" id="JAPQKI010000005">
    <property type="protein sequence ID" value="KAJ5098063.1"/>
    <property type="molecule type" value="Genomic_DNA"/>
</dbReference>
<protein>
    <submittedName>
        <fullName evidence="2">Uncharacterized protein</fullName>
    </submittedName>
</protein>
<feature type="compositionally biased region" description="Polar residues" evidence="1">
    <location>
        <begin position="18"/>
        <end position="32"/>
    </location>
</feature>
<reference evidence="2" key="2">
    <citation type="journal article" date="2023" name="IMA Fungus">
        <title>Comparative genomic study of the Penicillium genus elucidates a diverse pangenome and 15 lateral gene transfer events.</title>
        <authorList>
            <person name="Petersen C."/>
            <person name="Sorensen T."/>
            <person name="Nielsen M.R."/>
            <person name="Sondergaard T.E."/>
            <person name="Sorensen J.L."/>
            <person name="Fitzpatrick D.A."/>
            <person name="Frisvad J.C."/>
            <person name="Nielsen K.L."/>
        </authorList>
    </citation>
    <scope>NUCLEOTIDE SEQUENCE</scope>
    <source>
        <strain evidence="2">IBT 30761</strain>
    </source>
</reference>
<keyword evidence="3" id="KW-1185">Reference proteome</keyword>
<evidence type="ECO:0000313" key="2">
    <source>
        <dbReference type="EMBL" id="KAJ5098063.1"/>
    </source>
</evidence>
<dbReference type="OrthoDB" id="4776522at2759"/>
<feature type="compositionally biased region" description="Polar residues" evidence="1">
    <location>
        <begin position="59"/>
        <end position="70"/>
    </location>
</feature>
<proteinExistence type="predicted"/>
<dbReference type="GeneID" id="81356537"/>
<comment type="caution">
    <text evidence="2">The sequence shown here is derived from an EMBL/GenBank/DDBJ whole genome shotgun (WGS) entry which is preliminary data.</text>
</comment>
<reference evidence="2" key="1">
    <citation type="submission" date="2022-11" db="EMBL/GenBank/DDBJ databases">
        <authorList>
            <person name="Petersen C."/>
        </authorList>
    </citation>
    <scope>NUCLEOTIDE SEQUENCE</scope>
    <source>
        <strain evidence="2">IBT 30761</strain>
    </source>
</reference>
<sequence length="561" mass="63319">MAMESGSELKGHSPQPPSSLLNLDSATDSFTPTPEPSHPPELSFSMDISSTAAPLPNPNFFSNMDESSASVAPPILDSDSSMEDTPSESSGSLSNSNLPPEFPSSMDFFAATVPLPDLEFEFTTATVNLPSISSISSQESREETPYITAPHLRLSATTFEESSAYSSLDSPEDLRNSMDRARAGLYCHHETIQRYWGPPSNLPLHCDNCGEATRFLYECTADTANFSAYKSEIPERNILILPEWEQKAIAENQYTGEQVEKLLDQKMKVLTLAAEFRMKVPDTDKAMPAGQGIKNDINTPLRQINRDIMLKAAKAGDYSQTEPCRMLWCANCRPGSSENAWGGIDQVVEEPYKEPPAIPHNLYRPLTDASVLRNMHKDPTHWRHFKGFQQWWKDNRYPAGNDLTPVLDWVEIHGLPSAALGAIGWWVWWQQMPADEYELYLDWLEVLNGRQFEWHACQTSDPSFVFFNEDLIYEKYLPAEITPVPLSTHPIWEEADDAYGEPIAIPDYEYEMSDRYAARNPPRLRGVAGEYYIRQTQFLVRQLPRPPPQAKKHPIWGDSDS</sequence>
<dbReference type="RefSeq" id="XP_056473717.1">
    <property type="nucleotide sequence ID" value="XM_056617558.1"/>
</dbReference>
<accession>A0A9W9FD83</accession>
<dbReference type="AlphaFoldDB" id="A0A9W9FD83"/>
<dbReference type="Proteomes" id="UP001149074">
    <property type="component" value="Unassembled WGS sequence"/>
</dbReference>
<feature type="region of interest" description="Disordered" evidence="1">
    <location>
        <begin position="1"/>
        <end position="99"/>
    </location>
</feature>
<evidence type="ECO:0000256" key="1">
    <source>
        <dbReference type="SAM" id="MobiDB-lite"/>
    </source>
</evidence>
<feature type="compositionally biased region" description="Low complexity" evidence="1">
    <location>
        <begin position="87"/>
        <end position="99"/>
    </location>
</feature>
<organism evidence="2 3">
    <name type="scientific">Penicillium argentinense</name>
    <dbReference type="NCBI Taxonomy" id="1131581"/>
    <lineage>
        <taxon>Eukaryota</taxon>
        <taxon>Fungi</taxon>
        <taxon>Dikarya</taxon>
        <taxon>Ascomycota</taxon>
        <taxon>Pezizomycotina</taxon>
        <taxon>Eurotiomycetes</taxon>
        <taxon>Eurotiomycetidae</taxon>
        <taxon>Eurotiales</taxon>
        <taxon>Aspergillaceae</taxon>
        <taxon>Penicillium</taxon>
    </lineage>
</organism>
<evidence type="ECO:0000313" key="3">
    <source>
        <dbReference type="Proteomes" id="UP001149074"/>
    </source>
</evidence>
<name>A0A9W9FD83_9EURO</name>
<gene>
    <name evidence="2" type="ORF">N7532_005064</name>
</gene>